<dbReference type="AlphaFoldDB" id="U5DCL0"/>
<protein>
    <recommendedName>
        <fullName evidence="3">NB-ARC domain-containing protein</fullName>
    </recommendedName>
</protein>
<gene>
    <name evidence="1" type="ORF">AMTR_s00061p00163970</name>
</gene>
<evidence type="ECO:0000313" key="2">
    <source>
        <dbReference type="Proteomes" id="UP000017836"/>
    </source>
</evidence>
<accession>U5DCL0</accession>
<reference evidence="2" key="1">
    <citation type="journal article" date="2013" name="Science">
        <title>The Amborella genome and the evolution of flowering plants.</title>
        <authorList>
            <consortium name="Amborella Genome Project"/>
        </authorList>
    </citation>
    <scope>NUCLEOTIDE SEQUENCE [LARGE SCALE GENOMIC DNA]</scope>
</reference>
<keyword evidence="2" id="KW-1185">Reference proteome</keyword>
<name>U5DCL0_AMBTC</name>
<organism evidence="1 2">
    <name type="scientific">Amborella trichopoda</name>
    <dbReference type="NCBI Taxonomy" id="13333"/>
    <lineage>
        <taxon>Eukaryota</taxon>
        <taxon>Viridiplantae</taxon>
        <taxon>Streptophyta</taxon>
        <taxon>Embryophyta</taxon>
        <taxon>Tracheophyta</taxon>
        <taxon>Spermatophyta</taxon>
        <taxon>Magnoliopsida</taxon>
        <taxon>Amborellales</taxon>
        <taxon>Amborellaceae</taxon>
        <taxon>Amborella</taxon>
    </lineage>
</organism>
<dbReference type="Proteomes" id="UP000017836">
    <property type="component" value="Unassembled WGS sequence"/>
</dbReference>
<evidence type="ECO:0000313" key="1">
    <source>
        <dbReference type="EMBL" id="ERN19152.1"/>
    </source>
</evidence>
<dbReference type="SUPFAM" id="SSF52047">
    <property type="entry name" value="RNI-like"/>
    <property type="match status" value="1"/>
</dbReference>
<sequence>MHSLRFLTGGSHGETPLLVASISPSPTLERLELYGLVPTGRLPDHIASLPNLTVLKLGNCKLKEYPFLVLQMLLNLRFLYLGQESFSGKEIGKCRAHVLPKLQWLRLWYLNELEA</sequence>
<dbReference type="HOGENOM" id="CLU_2112162_0_0_1"/>
<dbReference type="InterPro" id="IPR032675">
    <property type="entry name" value="LRR_dom_sf"/>
</dbReference>
<dbReference type="Gene3D" id="3.80.10.10">
    <property type="entry name" value="Ribonuclease Inhibitor"/>
    <property type="match status" value="1"/>
</dbReference>
<evidence type="ECO:0008006" key="3">
    <source>
        <dbReference type="Google" id="ProtNLM"/>
    </source>
</evidence>
<dbReference type="EMBL" id="KI392075">
    <property type="protein sequence ID" value="ERN19152.1"/>
    <property type="molecule type" value="Genomic_DNA"/>
</dbReference>
<dbReference type="Gramene" id="ERN19152">
    <property type="protein sequence ID" value="ERN19152"/>
    <property type="gene ID" value="AMTR_s00061p00163970"/>
</dbReference>
<proteinExistence type="predicted"/>